<keyword evidence="4" id="KW-0507">mRNA processing</keyword>
<evidence type="ECO:0000256" key="9">
    <source>
        <dbReference type="ARBA" id="ARBA00022840"/>
    </source>
</evidence>
<evidence type="ECO:0000256" key="18">
    <source>
        <dbReference type="ARBA" id="ARBA00047332"/>
    </source>
</evidence>
<feature type="domain" description="RdRp catalytic" evidence="21">
    <location>
        <begin position="586"/>
        <end position="765"/>
    </location>
</feature>
<evidence type="ECO:0000313" key="23">
    <source>
        <dbReference type="EMBL" id="QFQ60720.1"/>
    </source>
</evidence>
<evidence type="ECO:0000256" key="8">
    <source>
        <dbReference type="ARBA" id="ARBA00022741"/>
    </source>
</evidence>
<dbReference type="GO" id="GO:0005524">
    <property type="term" value="F:ATP binding"/>
    <property type="evidence" value="ECO:0007669"/>
    <property type="project" value="UniProtKB-KW"/>
</dbReference>
<keyword evidence="5" id="KW-0808">Transferase</keyword>
<protein>
    <recommendedName>
        <fullName evidence="2">RNA-directed RNA polymerase</fullName>
        <ecNumber evidence="2">2.7.7.48</ecNumber>
    </recommendedName>
    <alternativeName>
        <fullName evidence="17">Replicase</fullName>
    </alternativeName>
    <alternativeName>
        <fullName evidence="16">Transcriptase</fullName>
    </alternativeName>
</protein>
<keyword evidence="6" id="KW-0949">S-adenosyl-L-methionine</keyword>
<keyword evidence="12" id="KW-0506">mRNA capping</keyword>
<keyword evidence="10" id="KW-0946">Virion</keyword>
<evidence type="ECO:0000256" key="3">
    <source>
        <dbReference type="ARBA" id="ARBA00022484"/>
    </source>
</evidence>
<comment type="catalytic activity">
    <reaction evidence="20">
        <text>GTP + H2O = GDP + phosphate + H(+)</text>
        <dbReference type="Rhea" id="RHEA:19669"/>
        <dbReference type="ChEBI" id="CHEBI:15377"/>
        <dbReference type="ChEBI" id="CHEBI:15378"/>
        <dbReference type="ChEBI" id="CHEBI:37565"/>
        <dbReference type="ChEBI" id="CHEBI:43474"/>
        <dbReference type="ChEBI" id="CHEBI:58189"/>
    </reaction>
</comment>
<dbReference type="GeneID" id="80536475"/>
<dbReference type="InterPro" id="IPR014023">
    <property type="entry name" value="Mononeg_RNA_pol_cat"/>
</dbReference>
<keyword evidence="9" id="KW-0067">ATP-binding</keyword>
<evidence type="ECO:0000256" key="7">
    <source>
        <dbReference type="ARBA" id="ARBA00022695"/>
    </source>
</evidence>
<dbReference type="GO" id="GO:0044423">
    <property type="term" value="C:virion component"/>
    <property type="evidence" value="ECO:0007669"/>
    <property type="project" value="UniProtKB-KW"/>
</dbReference>
<dbReference type="EMBL" id="MK971153">
    <property type="protein sequence ID" value="QDO67017.1"/>
    <property type="molecule type" value="Genomic_RNA"/>
</dbReference>
<evidence type="ECO:0000313" key="22">
    <source>
        <dbReference type="EMBL" id="QDO67017.1"/>
    </source>
</evidence>
<evidence type="ECO:0000256" key="16">
    <source>
        <dbReference type="ARBA" id="ARBA00030436"/>
    </source>
</evidence>
<sequence>MYYPGEEPEFGQVDPGEWGEGLQERKAFKPLYRRDLHLSTALLGGEVDYIFHNLLVGNYERLWPDHKKVADYIKDKDVGSYRDFIREIWALRKPIEDRDYSAAKEEMTTRLRVSLATTNVGLANWTQRTGESAEGGAFCPVLGEDLINHCLEPTIIEWFAHVEANRDEIKRVSAAEAAEAHLQINGVPLQCLGDIVTLDLKGPSRVIVAPYTALLAVAGMTNARLTSLLYARLADYQFKYPGYSLYQETLAFYRAADEDLKTYGEDIYSILKCMPSMAIGAVLKHTESKINSQFLETVIEDLPAQSRVLQFFTRDILTLTEAHIRLELSGLWKTMGHPFIEVLKSVNELRKKGTSPAVDTAAAAGEELAAFFKKYWCRAFCKRNHKWPPLVNAQDLPPALLDSYRRGVWDEPAPGAWSHDLFREIELEPHVDFDYSIDTSELLADRAMIHSRPQWVYTYNSAAHKVLYGRPFEMPPKENNRVILEYLKRPEVSLKEVIKTIEEGRIPHSWFAMVGVFKECELKRDKGRLFGKLTFEARLYQTATEHNLAEKIFPYVRGQSMTMTEEELKRTILKMSSSLKAYAEHDIIFISVDLSQWCTTWRHESAGPLLRVIDSIFGLNGVYNLTHLFGQVSGVLIQNKFWPPRQGPDGEPEEGPSYITNFLAWLEGLRQKGWTLATLLLIEKTALEYGTQATLLGQGDNQVICLRHPSSRQLKAQGHTVQSWADGFLARLEEAMARMGLILKPKESWISTSLFEYSREYHIGGCPVSRGLKMAAKLLSAPNSQIPTFNTIISSLYAAGAGLAGADQTPVWAHFLTTFLAQHHLKPRLSADAFQDQRFLTVLLSVGRTVGGLPIVPFSGFCYRGALDTLTTNLSVLKTLEDSGYGDILTRLFPLNKLARRRDPLLLVQDPEALPLELPVQPENLLRSLLSETLVGYVENRQLKPLFSVNSRAQDSQLALDLVSIKPCHPRLANLLYSLSNAGLRQKLIGQFSNTTSLQSVLLRNQTQGPLELHRRLAAIDASTFTLLEERRVGPKFANTLKEMCLLEDSGDWCSTVAADSLRAFHWFEFKPVGVTMAAPQEQYSLTKYERLPLEAFPNTLLVRVEDLPPNPYLQRGRHRPYFGSKTSDKVKRGTLQIIDVDKQISALKKILTLRPWIRSDQCPNLSRLLEILITEKTSIPIQDLEIIKDTRISGKVDHRVGNPTSPKGSMANSLLGFASHIFLTTDTATAQTRGGQDWSICYQTVFVTSISRLEILHRFGWKISGNWGAWTDCPGCTHPVNDHNFRLDRPPTYQGLSLTRQITELSLLAPPRLPAGWMSGREGLQIHYGRRLAFKLLSSLSPAASGGYSASASPDLNITELSRMDISEVICQARIYLDALRPGCLPTLQNDLLLSLQEGCLVIDQVTQALVVSGQISQVYRLAGLQSIKLPTLEGENQASNPHLDRLALLTALIRAKAGSANFYRDHLYVVPDDTALTCLRMALLAARESSNLQDIEKIKKLLSLCESPDLAAGSAITIRHIPPHYRPCVAASESTCCLEIRQEERTLPGRGAYHCQVPDLMPTGGKALPFACKQSRPYMPHLNAVCVAGDSVITSELLWLAKRSCNLGLLLSSEIQLITREPAESPAALAIWHLTHRALICQADPRPKTSEELERLINTGPLGFLGDPCTLEYSRVHWIASLLAGPQEVDGDQILIMPDYEFYQDPGIPEGSYLLCRQFGPKRLESQWLTLVEANPCSISPAGATWLLLKRTNVATDFEVPAFTYRINQIRRDLEGVKKACRDLWVKNKGCPCLNQVQTAASFLDLDLTSRHSVLSSLRTTSARLETSAWEMSYESLRWRAADTTYWASRQQRNRSLVRILNFSHLVRFLILWTLDQVEEPWQTEYRSSCHCHYEGGFRLCWMSCRDDICCLVEMTGHRLQALYPRILWPLIHVISSLPIE</sequence>
<evidence type="ECO:0000256" key="2">
    <source>
        <dbReference type="ARBA" id="ARBA00012494"/>
    </source>
</evidence>
<keyword evidence="8" id="KW-0547">Nucleotide-binding</keyword>
<dbReference type="EC" id="2.7.7.48" evidence="2"/>
<dbReference type="GO" id="GO:0004482">
    <property type="term" value="F:mRNA 5'-cap (guanine-N7-)-methyltransferase activity"/>
    <property type="evidence" value="ECO:0007669"/>
    <property type="project" value="InterPro"/>
</dbReference>
<evidence type="ECO:0000313" key="24">
    <source>
        <dbReference type="Proteomes" id="UP000680490"/>
    </source>
</evidence>
<dbReference type="PROSITE" id="PS50526">
    <property type="entry name" value="RDRP_SSRNA_NEG_NONSEG"/>
    <property type="match status" value="1"/>
</dbReference>
<comment type="catalytic activity">
    <reaction evidence="15">
        <text>a 5'-end (5'-triphosphoguanosine)-(2'-O-methyladenylyl)-adenylyl-cytidylyl-adenosine in mRNA + S-adenosyl-L-methionine = a 5'-end (N(7)-methyl 5'-triphosphoguanosine)-(2'-O-methyladenylyl)-adenylyl-cytidylyl-adenosine in mRNA + S-adenosyl-L-homocysteine</text>
        <dbReference type="Rhea" id="RHEA:65440"/>
        <dbReference type="Rhea" id="RHEA-COMP:16798"/>
        <dbReference type="Rhea" id="RHEA-COMP:16801"/>
        <dbReference type="ChEBI" id="CHEBI:57856"/>
        <dbReference type="ChEBI" id="CHEBI:59789"/>
        <dbReference type="ChEBI" id="CHEBI:156482"/>
        <dbReference type="ChEBI" id="CHEBI:156483"/>
    </reaction>
</comment>
<evidence type="ECO:0000256" key="20">
    <source>
        <dbReference type="ARBA" id="ARBA00048548"/>
    </source>
</evidence>
<dbReference type="Pfam" id="PF14318">
    <property type="entry name" value="Mononeg_mRNAcap"/>
    <property type="match status" value="1"/>
</dbReference>
<organism evidence="22 24">
    <name type="scientific">San Jacinto virus</name>
    <dbReference type="NCBI Taxonomy" id="2596788"/>
    <lineage>
        <taxon>Viruses</taxon>
        <taxon>Riboviria</taxon>
        <taxon>Orthornavirae</taxon>
        <taxon>Negarnaviricota</taxon>
        <taxon>Haploviricotina</taxon>
        <taxon>Monjiviricetes</taxon>
        <taxon>Mononegavirales</taxon>
        <taxon>Nyamiviridae</taxon>
        <taxon>Nyavirus</taxon>
        <taxon>Nyavirus sanjacintoense</taxon>
    </lineage>
</organism>
<evidence type="ECO:0000256" key="11">
    <source>
        <dbReference type="ARBA" id="ARBA00022953"/>
    </source>
</evidence>
<evidence type="ECO:0000256" key="14">
    <source>
        <dbReference type="ARBA" id="ARBA00024494"/>
    </source>
</evidence>
<reference evidence="23" key="1">
    <citation type="submission" date="2018-10" db="EMBL/GenBank/DDBJ databases">
        <title>Characterization of three novel viruses in the families Nyamiviridae, Orthomyxoviridae and Peribunyaviridae isolate from birds during West Nile virus surveillance in Harris county, Texas.</title>
        <authorList>
            <person name="Tesh R.B."/>
            <person name="Guzman H."/>
            <person name="Nunes M.R.T."/>
            <person name="Contreras-Gutierrez M.A."/>
            <person name="Renya M."/>
            <person name="Popov V.L."/>
            <person name="Travassos A.P.A."/>
            <person name="Souza W.Marciel."/>
            <person name="da Silva S.Patroca."/>
            <person name="Widen S."/>
            <person name="Wood T."/>
            <person name="Vela J."/>
            <person name="Salvato V."/>
            <person name="Bueno R."/>
            <person name="Vasilakis N."/>
        </authorList>
    </citation>
    <scope>NUCLEOTIDE SEQUENCE</scope>
    <source>
        <strain evidence="23">Sjv-1</strain>
    </source>
</reference>
<comment type="subcellular location">
    <subcellularLocation>
        <location evidence="1">Virion</location>
    </subcellularLocation>
</comment>
<dbReference type="KEGG" id="vg:80536475"/>
<evidence type="ECO:0000259" key="21">
    <source>
        <dbReference type="PROSITE" id="PS50526"/>
    </source>
</evidence>
<keyword evidence="11" id="KW-0693">Viral RNA replication</keyword>
<evidence type="ECO:0000256" key="6">
    <source>
        <dbReference type="ARBA" id="ARBA00022691"/>
    </source>
</evidence>
<keyword evidence="3" id="KW-0696">RNA-directed RNA polymerase</keyword>
<evidence type="ECO:0000256" key="17">
    <source>
        <dbReference type="ARBA" id="ARBA00031012"/>
    </source>
</evidence>
<evidence type="ECO:0000256" key="19">
    <source>
        <dbReference type="ARBA" id="ARBA00047370"/>
    </source>
</evidence>
<evidence type="ECO:0000256" key="15">
    <source>
        <dbReference type="ARBA" id="ARBA00024499"/>
    </source>
</evidence>
<evidence type="ECO:0000256" key="5">
    <source>
        <dbReference type="ARBA" id="ARBA00022679"/>
    </source>
</evidence>
<evidence type="ECO:0000256" key="1">
    <source>
        <dbReference type="ARBA" id="ARBA00004328"/>
    </source>
</evidence>
<dbReference type="InterPro" id="IPR026890">
    <property type="entry name" value="Mononeg_mRNAcap"/>
</dbReference>
<proteinExistence type="predicted"/>
<dbReference type="EMBL" id="MK037477">
    <property type="protein sequence ID" value="QFQ60720.1"/>
    <property type="molecule type" value="Viral_cRNA"/>
</dbReference>
<evidence type="ECO:0000256" key="10">
    <source>
        <dbReference type="ARBA" id="ARBA00022844"/>
    </source>
</evidence>
<comment type="catalytic activity">
    <reaction evidence="18">
        <text>a 5'-end (5'-triphosphoguanosine)-adenylyl-adenylyl-cytidylyl-adenosine in mRNA + S-adenosyl-L-methionine = a 5'-end (5'-triphosphoguanosine)-(2'-O-methyladenylyl)-adenylyl-cytidylyl-adenosine in mRNA + S-adenosyl-L-homocysteine + H(+)</text>
        <dbReference type="Rhea" id="RHEA:65380"/>
        <dbReference type="Rhea" id="RHEA-COMP:16797"/>
        <dbReference type="Rhea" id="RHEA-COMP:16801"/>
        <dbReference type="ChEBI" id="CHEBI:15378"/>
        <dbReference type="ChEBI" id="CHEBI:57856"/>
        <dbReference type="ChEBI" id="CHEBI:59789"/>
        <dbReference type="ChEBI" id="CHEBI:156482"/>
        <dbReference type="ChEBI" id="CHEBI:156484"/>
    </reaction>
</comment>
<reference evidence="22" key="2">
    <citation type="submission" date="2019-05" db="EMBL/GenBank/DDBJ databases">
        <title>Characterization of Three Novel Viruses in the Families Nyamiviridae, Orthomyxoviridae and Bunyaviridae (Peribunyaviridae) Isolated from Birds during West Nile Virus Surveillance in Harris County, Texas.</title>
        <authorList>
            <person name="Tesh T.B."/>
            <person name="Guzman H."/>
            <person name="Nunes M.R.T."/>
            <person name="Contreras-Gutierrez M.A."/>
            <person name="Reyna M."/>
            <person name="Popov V.L."/>
            <person name="Travassos A.P.A."/>
            <person name="da Souza W.M."/>
            <person name="Patroca S."/>
            <person name="Widen S.G."/>
            <person name="Wood T.G."/>
            <person name="Vela J."/>
            <person name="Salvato V."/>
            <person name="Bueno R."/>
            <person name="Walker P.J."/>
            <person name="Vasilakis N."/>
        </authorList>
    </citation>
    <scope>NUCLEOTIDE SEQUENCE</scope>
    <source>
        <strain evidence="22">DO-200</strain>
    </source>
</reference>
<keyword evidence="24" id="KW-1185">Reference proteome</keyword>
<dbReference type="Proteomes" id="UP000680490">
    <property type="component" value="Segment"/>
</dbReference>
<evidence type="ECO:0000256" key="4">
    <source>
        <dbReference type="ARBA" id="ARBA00022664"/>
    </source>
</evidence>
<comment type="catalytic activity">
    <reaction evidence="14">
        <text>a 5'-end triphospho-adenylyl-adenylyl-cytidylyl-adenosine in mRNA + GDP + H(+) = a 5'-end (5'-triphosphoguanosine)-adenylyl-adenylyl-cytidylyl-adenosine in mRNA + diphosphate</text>
        <dbReference type="Rhea" id="RHEA:65436"/>
        <dbReference type="Rhea" id="RHEA-COMP:16797"/>
        <dbReference type="Rhea" id="RHEA-COMP:16799"/>
        <dbReference type="ChEBI" id="CHEBI:15378"/>
        <dbReference type="ChEBI" id="CHEBI:33019"/>
        <dbReference type="ChEBI" id="CHEBI:58189"/>
        <dbReference type="ChEBI" id="CHEBI:156484"/>
        <dbReference type="ChEBI" id="CHEBI:156503"/>
        <dbReference type="EC" id="2.7.7.88"/>
    </reaction>
</comment>
<dbReference type="Pfam" id="PF00946">
    <property type="entry name" value="Mononeg_RNA_pol"/>
    <property type="match status" value="1"/>
</dbReference>
<evidence type="ECO:0000256" key="13">
    <source>
        <dbReference type="ARBA" id="ARBA00023268"/>
    </source>
</evidence>
<comment type="catalytic activity">
    <reaction evidence="19">
        <text>a 5'-end (5'-triphosphoguanosine)-adenylyl-adenylyl-cytidylyl-adenosine in mRNA + 2 S-adenosyl-L-methionine = a 5'-end (N(7)-methyl 5'-triphosphoguanosine)-(2'-O-methyladenylyl)-adenylyl-cytidylyl-adenosine in mRNA + 2 S-adenosyl-L-homocysteine + H(+)</text>
        <dbReference type="Rhea" id="RHEA:65376"/>
        <dbReference type="Rhea" id="RHEA-COMP:16797"/>
        <dbReference type="Rhea" id="RHEA-COMP:16798"/>
        <dbReference type="ChEBI" id="CHEBI:15378"/>
        <dbReference type="ChEBI" id="CHEBI:57856"/>
        <dbReference type="ChEBI" id="CHEBI:59789"/>
        <dbReference type="ChEBI" id="CHEBI:156483"/>
        <dbReference type="ChEBI" id="CHEBI:156484"/>
        <dbReference type="EC" id="2.1.1.375"/>
    </reaction>
</comment>
<keyword evidence="13" id="KW-0511">Multifunctional enzyme</keyword>
<evidence type="ECO:0000256" key="12">
    <source>
        <dbReference type="ARBA" id="ARBA00023042"/>
    </source>
</evidence>
<keyword evidence="7" id="KW-0548">Nucleotidyltransferase</keyword>
<dbReference type="RefSeq" id="YP_010798322.1">
    <property type="nucleotide sequence ID" value="NC_076412.1"/>
</dbReference>
<dbReference type="GO" id="GO:0003968">
    <property type="term" value="F:RNA-directed RNA polymerase activity"/>
    <property type="evidence" value="ECO:0007669"/>
    <property type="project" value="UniProtKB-KW"/>
</dbReference>
<name>A0A516EL27_9MONO</name>
<accession>A0A516EL27</accession>